<evidence type="ECO:0000256" key="1">
    <source>
        <dbReference type="ARBA" id="ARBA00004496"/>
    </source>
</evidence>
<dbReference type="GO" id="GO:0005524">
    <property type="term" value="F:ATP binding"/>
    <property type="evidence" value="ECO:0007669"/>
    <property type="project" value="UniProtKB-KW"/>
</dbReference>
<evidence type="ECO:0000313" key="10">
    <source>
        <dbReference type="Proteomes" id="UP000091820"/>
    </source>
</evidence>
<dbReference type="SMART" id="SM00220">
    <property type="entry name" value="S_TKc"/>
    <property type="match status" value="1"/>
</dbReference>
<organism evidence="9 10">
    <name type="scientific">Glossina brevipalpis</name>
    <dbReference type="NCBI Taxonomy" id="37001"/>
    <lineage>
        <taxon>Eukaryota</taxon>
        <taxon>Metazoa</taxon>
        <taxon>Ecdysozoa</taxon>
        <taxon>Arthropoda</taxon>
        <taxon>Hexapoda</taxon>
        <taxon>Insecta</taxon>
        <taxon>Pterygota</taxon>
        <taxon>Neoptera</taxon>
        <taxon>Endopterygota</taxon>
        <taxon>Diptera</taxon>
        <taxon>Brachycera</taxon>
        <taxon>Muscomorpha</taxon>
        <taxon>Hippoboscoidea</taxon>
        <taxon>Glossinidae</taxon>
        <taxon>Glossina</taxon>
    </lineage>
</organism>
<dbReference type="GO" id="GO:0008384">
    <property type="term" value="F:IkappaB kinase activity"/>
    <property type="evidence" value="ECO:0007669"/>
    <property type="project" value="TreeGrafter"/>
</dbReference>
<evidence type="ECO:0000256" key="2">
    <source>
        <dbReference type="ARBA" id="ARBA00022490"/>
    </source>
</evidence>
<dbReference type="Pfam" id="PF00069">
    <property type="entry name" value="Pkinase"/>
    <property type="match status" value="1"/>
</dbReference>
<keyword evidence="10" id="KW-1185">Reference proteome</keyword>
<reference evidence="10" key="1">
    <citation type="submission" date="2014-03" db="EMBL/GenBank/DDBJ databases">
        <authorList>
            <person name="Aksoy S."/>
            <person name="Warren W."/>
            <person name="Wilson R.K."/>
        </authorList>
    </citation>
    <scope>NUCLEOTIDE SEQUENCE [LARGE SCALE GENOMIC DNA]</scope>
    <source>
        <strain evidence="10">IAEA</strain>
    </source>
</reference>
<dbReference type="PROSITE" id="PS50011">
    <property type="entry name" value="PROTEIN_KINASE_DOM"/>
    <property type="match status" value="1"/>
</dbReference>
<dbReference type="VEuPathDB" id="VectorBase:GBRI016759"/>
<dbReference type="GO" id="GO:0033209">
    <property type="term" value="P:tumor necrosis factor-mediated signaling pathway"/>
    <property type="evidence" value="ECO:0007669"/>
    <property type="project" value="TreeGrafter"/>
</dbReference>
<dbReference type="GO" id="GO:0045944">
    <property type="term" value="P:positive regulation of transcription by RNA polymerase II"/>
    <property type="evidence" value="ECO:0007669"/>
    <property type="project" value="TreeGrafter"/>
</dbReference>
<evidence type="ECO:0000259" key="8">
    <source>
        <dbReference type="PROSITE" id="PS50011"/>
    </source>
</evidence>
<dbReference type="SUPFAM" id="SSF56112">
    <property type="entry name" value="Protein kinase-like (PK-like)"/>
    <property type="match status" value="1"/>
</dbReference>
<proteinExistence type="predicted"/>
<accession>A0A1A9WEJ9</accession>
<evidence type="ECO:0000313" key="9">
    <source>
        <dbReference type="EnsemblMetazoa" id="GBRI016759-PA"/>
    </source>
</evidence>
<dbReference type="STRING" id="37001.A0A1A9WEJ9"/>
<evidence type="ECO:0000256" key="5">
    <source>
        <dbReference type="ARBA" id="ARBA00022741"/>
    </source>
</evidence>
<dbReference type="Gene3D" id="1.10.510.10">
    <property type="entry name" value="Transferase(Phosphotransferase) domain 1"/>
    <property type="match status" value="1"/>
</dbReference>
<dbReference type="PANTHER" id="PTHR22969:SF17">
    <property type="entry name" value="INHIBITOR OF NUCLEAR FACTOR KAPPA-B KINASE SUBUNIT BETA"/>
    <property type="match status" value="1"/>
</dbReference>
<evidence type="ECO:0000256" key="4">
    <source>
        <dbReference type="ARBA" id="ARBA00022679"/>
    </source>
</evidence>
<protein>
    <recommendedName>
        <fullName evidence="8">Protein kinase domain-containing protein</fullName>
    </recommendedName>
</protein>
<evidence type="ECO:0000256" key="3">
    <source>
        <dbReference type="ARBA" id="ARBA00022527"/>
    </source>
</evidence>
<dbReference type="Proteomes" id="UP000091820">
    <property type="component" value="Unassembled WGS sequence"/>
</dbReference>
<dbReference type="AlphaFoldDB" id="A0A1A9WEJ9"/>
<name>A0A1A9WEJ9_9MUSC</name>
<dbReference type="GO" id="GO:0008385">
    <property type="term" value="C:IkappaB kinase complex"/>
    <property type="evidence" value="ECO:0007669"/>
    <property type="project" value="TreeGrafter"/>
</dbReference>
<sequence>MIHINDIPVQGKNDAPTRILNKYSTLTDFGYARYIPDHTKLQSIVGTPQYVAPEVIRDGKYNKTVDYWSIGIIAFEILYGIRPFIPHCEFYRIMKMIQKKPKYCIAIKEDFFNFNSKKNVQDKEEDKFLFIETISKQNNSSFIFTKKLEIWLRLALDSDYKSRGQIGNELKFYTELDTILNSKIITVFSLNSYQFLSYEVTQFMTKEKFLERLCQEIKIEQRNLYLILPLLHPKKSLKNISLAMDFYVKEWIDREPGTPLAMLYIMDIRQCDFNVKCLEFSSIVMNCMELSHDTCISLSKGLLEQFELDTHFLISNEQRHLEANNFKE</sequence>
<keyword evidence="5" id="KW-0547">Nucleotide-binding</keyword>
<comment type="subcellular location">
    <subcellularLocation>
        <location evidence="1">Cytoplasm</location>
    </subcellularLocation>
</comment>
<evidence type="ECO:0000256" key="7">
    <source>
        <dbReference type="ARBA" id="ARBA00022840"/>
    </source>
</evidence>
<dbReference type="InterPro" id="IPR051180">
    <property type="entry name" value="IKK"/>
</dbReference>
<feature type="domain" description="Protein kinase" evidence="8">
    <location>
        <begin position="1"/>
        <end position="176"/>
    </location>
</feature>
<keyword evidence="3" id="KW-0723">Serine/threonine-protein kinase</keyword>
<keyword evidence="2" id="KW-0963">Cytoplasm</keyword>
<reference evidence="9" key="2">
    <citation type="submission" date="2020-05" db="UniProtKB">
        <authorList>
            <consortium name="EnsemblMetazoa"/>
        </authorList>
    </citation>
    <scope>IDENTIFICATION</scope>
    <source>
        <strain evidence="9">IAEA</strain>
    </source>
</reference>
<evidence type="ECO:0000256" key="6">
    <source>
        <dbReference type="ARBA" id="ARBA00022777"/>
    </source>
</evidence>
<dbReference type="PANTHER" id="PTHR22969">
    <property type="entry name" value="IKB KINASE"/>
    <property type="match status" value="1"/>
</dbReference>
<dbReference type="EnsemblMetazoa" id="GBRI016759-RA">
    <property type="protein sequence ID" value="GBRI016759-PA"/>
    <property type="gene ID" value="GBRI016759"/>
</dbReference>
<keyword evidence="4" id="KW-0808">Transferase</keyword>
<dbReference type="InterPro" id="IPR000719">
    <property type="entry name" value="Prot_kinase_dom"/>
</dbReference>
<dbReference type="InterPro" id="IPR011009">
    <property type="entry name" value="Kinase-like_dom_sf"/>
</dbReference>
<keyword evidence="7" id="KW-0067">ATP-binding</keyword>
<keyword evidence="6" id="KW-0418">Kinase</keyword>